<protein>
    <submittedName>
        <fullName evidence="1">Uncharacterized protein</fullName>
    </submittedName>
</protein>
<proteinExistence type="predicted"/>
<dbReference type="EMBL" id="CM004401">
    <property type="protein sequence ID" value="OAY29913.1"/>
    <property type="molecule type" value="Genomic_DNA"/>
</dbReference>
<reference evidence="2" key="1">
    <citation type="journal article" date="2016" name="Nat. Biotechnol.">
        <title>Sequencing wild and cultivated cassava and related species reveals extensive interspecific hybridization and genetic diversity.</title>
        <authorList>
            <person name="Bredeson J.V."/>
            <person name="Lyons J.B."/>
            <person name="Prochnik S.E."/>
            <person name="Wu G.A."/>
            <person name="Ha C.M."/>
            <person name="Edsinger-Gonzales E."/>
            <person name="Grimwood J."/>
            <person name="Schmutz J."/>
            <person name="Rabbi I.Y."/>
            <person name="Egesi C."/>
            <person name="Nauluvula P."/>
            <person name="Lebot V."/>
            <person name="Ndunguru J."/>
            <person name="Mkamilo G."/>
            <person name="Bart R.S."/>
            <person name="Setter T.L."/>
            <person name="Gleadow R.M."/>
            <person name="Kulakow P."/>
            <person name="Ferguson M.E."/>
            <person name="Rounsley S."/>
            <person name="Rokhsar D.S."/>
        </authorList>
    </citation>
    <scope>NUCLEOTIDE SEQUENCE [LARGE SCALE GENOMIC DNA]</scope>
    <source>
        <strain evidence="2">cv. AM560-2</strain>
    </source>
</reference>
<dbReference type="AlphaFoldDB" id="A0A2C9UI44"/>
<dbReference type="OMA" id="INMERSW"/>
<comment type="caution">
    <text evidence="1">The sequence shown here is derived from an EMBL/GenBank/DDBJ whole genome shotgun (WGS) entry which is preliminary data.</text>
</comment>
<name>A0A2C9UI44_MANES</name>
<sequence length="103" mass="11840">MSLNCLTCHDLQRNNSGREYDQEKLANRNLCCTQVERSWSGNLSPSPYEQIGKSSMAISRTIRQNHRRMNSTGRVAFQGSCEPKLLRSSGMRRDWSFENLGQK</sequence>
<keyword evidence="2" id="KW-1185">Reference proteome</keyword>
<evidence type="ECO:0000313" key="2">
    <source>
        <dbReference type="Proteomes" id="UP000091857"/>
    </source>
</evidence>
<accession>A0A2C9UI44</accession>
<gene>
    <name evidence="1" type="ORF">MANES_15G181600v8</name>
</gene>
<dbReference type="PANTHER" id="PTHR36019:SF3">
    <property type="entry name" value="PLANT_PROTEIN"/>
    <property type="match status" value="1"/>
</dbReference>
<dbReference type="Proteomes" id="UP000091857">
    <property type="component" value="Chromosome 15"/>
</dbReference>
<dbReference type="STRING" id="3983.A0A2C9UI44"/>
<dbReference type="Gramene" id="Manes.15G181600.1.v8.1">
    <property type="protein sequence ID" value="Manes.15G181600.1.v8.1.CDS.1"/>
    <property type="gene ID" value="Manes.15G181600.v8.1"/>
</dbReference>
<dbReference type="PANTHER" id="PTHR36019">
    <property type="entry name" value="PLANT/PROTEIN"/>
    <property type="match status" value="1"/>
</dbReference>
<evidence type="ECO:0000313" key="1">
    <source>
        <dbReference type="EMBL" id="OAY29913.1"/>
    </source>
</evidence>
<organism evidence="1 2">
    <name type="scientific">Manihot esculenta</name>
    <name type="common">Cassava</name>
    <name type="synonym">Jatropha manihot</name>
    <dbReference type="NCBI Taxonomy" id="3983"/>
    <lineage>
        <taxon>Eukaryota</taxon>
        <taxon>Viridiplantae</taxon>
        <taxon>Streptophyta</taxon>
        <taxon>Embryophyta</taxon>
        <taxon>Tracheophyta</taxon>
        <taxon>Spermatophyta</taxon>
        <taxon>Magnoliopsida</taxon>
        <taxon>eudicotyledons</taxon>
        <taxon>Gunneridae</taxon>
        <taxon>Pentapetalae</taxon>
        <taxon>rosids</taxon>
        <taxon>fabids</taxon>
        <taxon>Malpighiales</taxon>
        <taxon>Euphorbiaceae</taxon>
        <taxon>Crotonoideae</taxon>
        <taxon>Manihoteae</taxon>
        <taxon>Manihot</taxon>
    </lineage>
</organism>